<comment type="caution">
    <text evidence="2">The sequence shown here is derived from an EMBL/GenBank/DDBJ whole genome shotgun (WGS) entry which is preliminary data.</text>
</comment>
<gene>
    <name evidence="2" type="ORF">POM88_040422</name>
</gene>
<accession>A0AAD8M8R6</accession>
<dbReference type="EMBL" id="JAUIZM010000009">
    <property type="protein sequence ID" value="KAK1364861.1"/>
    <property type="molecule type" value="Genomic_DNA"/>
</dbReference>
<dbReference type="Proteomes" id="UP001237642">
    <property type="component" value="Unassembled WGS sequence"/>
</dbReference>
<organism evidence="2 3">
    <name type="scientific">Heracleum sosnowskyi</name>
    <dbReference type="NCBI Taxonomy" id="360622"/>
    <lineage>
        <taxon>Eukaryota</taxon>
        <taxon>Viridiplantae</taxon>
        <taxon>Streptophyta</taxon>
        <taxon>Embryophyta</taxon>
        <taxon>Tracheophyta</taxon>
        <taxon>Spermatophyta</taxon>
        <taxon>Magnoliopsida</taxon>
        <taxon>eudicotyledons</taxon>
        <taxon>Gunneridae</taxon>
        <taxon>Pentapetalae</taxon>
        <taxon>asterids</taxon>
        <taxon>campanulids</taxon>
        <taxon>Apiales</taxon>
        <taxon>Apiaceae</taxon>
        <taxon>Apioideae</taxon>
        <taxon>apioid superclade</taxon>
        <taxon>Tordylieae</taxon>
        <taxon>Tordyliinae</taxon>
        <taxon>Heracleum</taxon>
    </lineage>
</organism>
<keyword evidence="3" id="KW-1185">Reference proteome</keyword>
<dbReference type="Pfam" id="PF13966">
    <property type="entry name" value="zf-RVT"/>
    <property type="match status" value="1"/>
</dbReference>
<name>A0AAD8M8R6_9APIA</name>
<proteinExistence type="predicted"/>
<reference evidence="2" key="2">
    <citation type="submission" date="2023-05" db="EMBL/GenBank/DDBJ databases">
        <authorList>
            <person name="Schelkunov M.I."/>
        </authorList>
    </citation>
    <scope>NUCLEOTIDE SEQUENCE</scope>
    <source>
        <strain evidence="2">Hsosn_3</strain>
        <tissue evidence="2">Leaf</tissue>
    </source>
</reference>
<evidence type="ECO:0000259" key="1">
    <source>
        <dbReference type="Pfam" id="PF13966"/>
    </source>
</evidence>
<protein>
    <recommendedName>
        <fullName evidence="1">Reverse transcriptase zinc-binding domain-containing protein</fullName>
    </recommendedName>
</protein>
<evidence type="ECO:0000313" key="2">
    <source>
        <dbReference type="EMBL" id="KAK1364861.1"/>
    </source>
</evidence>
<evidence type="ECO:0000313" key="3">
    <source>
        <dbReference type="Proteomes" id="UP001237642"/>
    </source>
</evidence>
<feature type="domain" description="Reverse transcriptase zinc-binding" evidence="1">
    <location>
        <begin position="155"/>
        <end position="239"/>
    </location>
</feature>
<dbReference type="InterPro" id="IPR026960">
    <property type="entry name" value="RVT-Znf"/>
</dbReference>
<sequence>MPKNNGGLGLVSLQKFNKALLGKWVYGWYGDRDKGWNVWLRNNYQCEKGASLEECFDRSNPSGIVKMAKEDSTSDLFRNSQYEWKVNDGKKVIFWEDTWIQDLWDFYEHTGTTFWKRSLRSWEIEQVECLNEILKGVALNSRKVSLLWLPGLDMYTVKKATSLLDLDRSENRVGWFFIWRLKIPPKVQIFVWKLCRGILPVKVFLYSRLGSSIGSTSCLRCNEDKSINHLLWQCDFVKMVMKLMLEWWGLSNLRMIADFDTMWESCRLFKELIMKEIWKTTLCACIWTIWLERNQRVFEHKESSVDNVMFWIKHRSAQWCLAAGFLVSETLNWWTVNPMGCITRSRVLKTRELLNSGSVLSGFIDGSWKLDSNWEIVAGIGDLILDQERKKGVVCRNSRGDILRILGGSLGIVNMRNNEYHTFMEGLKVAFDRGYTDIILESDHLDAYWDWTHSSVFGAPV</sequence>
<reference evidence="2" key="1">
    <citation type="submission" date="2023-02" db="EMBL/GenBank/DDBJ databases">
        <title>Genome of toxic invasive species Heracleum sosnowskyi carries increased number of genes despite the absence of recent whole-genome duplications.</title>
        <authorList>
            <person name="Schelkunov M."/>
            <person name="Shtratnikova V."/>
            <person name="Makarenko M."/>
            <person name="Klepikova A."/>
            <person name="Omelchenko D."/>
            <person name="Novikova G."/>
            <person name="Obukhova E."/>
            <person name="Bogdanov V."/>
            <person name="Penin A."/>
            <person name="Logacheva M."/>
        </authorList>
    </citation>
    <scope>NUCLEOTIDE SEQUENCE</scope>
    <source>
        <strain evidence="2">Hsosn_3</strain>
        <tissue evidence="2">Leaf</tissue>
    </source>
</reference>
<dbReference type="AlphaFoldDB" id="A0AAD8M8R6"/>